<keyword evidence="1" id="KW-0812">Transmembrane</keyword>
<keyword evidence="1" id="KW-1133">Transmembrane helix</keyword>
<keyword evidence="3" id="KW-1185">Reference proteome</keyword>
<evidence type="ECO:0000313" key="3">
    <source>
        <dbReference type="Proteomes" id="UP001154061"/>
    </source>
</evidence>
<name>A0A9Q4L282_9EURY</name>
<dbReference type="Proteomes" id="UP001154061">
    <property type="component" value="Unassembled WGS sequence"/>
</dbReference>
<organism evidence="2 3">
    <name type="scientific">Natrinema salsiterrestre</name>
    <dbReference type="NCBI Taxonomy" id="2950540"/>
    <lineage>
        <taxon>Archaea</taxon>
        <taxon>Methanobacteriati</taxon>
        <taxon>Methanobacteriota</taxon>
        <taxon>Stenosarchaea group</taxon>
        <taxon>Halobacteria</taxon>
        <taxon>Halobacteriales</taxon>
        <taxon>Natrialbaceae</taxon>
        <taxon>Natrinema</taxon>
    </lineage>
</organism>
<dbReference type="AlphaFoldDB" id="A0A9Q4L282"/>
<reference evidence="2" key="1">
    <citation type="submission" date="2022-06" db="EMBL/GenBank/DDBJ databases">
        <title>Natrinema sp. a new haloarchaeum isolate from saline soil.</title>
        <authorList>
            <person name="Strakova D."/>
            <person name="Galisteo C."/>
            <person name="Sanchez-Porro C."/>
            <person name="Ventosa A."/>
        </authorList>
    </citation>
    <scope>NUCLEOTIDE SEQUENCE</scope>
    <source>
        <strain evidence="2">S1CR25-10</strain>
    </source>
</reference>
<dbReference type="RefSeq" id="WP_277522428.1">
    <property type="nucleotide sequence ID" value="NZ_JAMQOT010000005.1"/>
</dbReference>
<evidence type="ECO:0000313" key="2">
    <source>
        <dbReference type="EMBL" id="MDF9746841.1"/>
    </source>
</evidence>
<evidence type="ECO:0000256" key="1">
    <source>
        <dbReference type="SAM" id="Phobius"/>
    </source>
</evidence>
<dbReference type="EMBL" id="JAMQOT010000005">
    <property type="protein sequence ID" value="MDF9746841.1"/>
    <property type="molecule type" value="Genomic_DNA"/>
</dbReference>
<accession>A0A9Q4L282</accession>
<sequence length="53" mass="5479">MNGRVVVGGFVGSAGFAFGWLVLETVGGAVLMAAFAVVLSVLDSILDRYLYGL</sequence>
<feature type="transmembrane region" description="Helical" evidence="1">
    <location>
        <begin position="29"/>
        <end position="46"/>
    </location>
</feature>
<gene>
    <name evidence="2" type="ORF">NDI89_14715</name>
</gene>
<protein>
    <submittedName>
        <fullName evidence="2">Uncharacterized protein</fullName>
    </submittedName>
</protein>
<comment type="caution">
    <text evidence="2">The sequence shown here is derived from an EMBL/GenBank/DDBJ whole genome shotgun (WGS) entry which is preliminary data.</text>
</comment>
<proteinExistence type="predicted"/>
<keyword evidence="1" id="KW-0472">Membrane</keyword>